<dbReference type="Proteomes" id="UP000317429">
    <property type="component" value="Chromosome"/>
</dbReference>
<organism evidence="2 3">
    <name type="scientific">Pirellulimonas nuda</name>
    <dbReference type="NCBI Taxonomy" id="2528009"/>
    <lineage>
        <taxon>Bacteria</taxon>
        <taxon>Pseudomonadati</taxon>
        <taxon>Planctomycetota</taxon>
        <taxon>Planctomycetia</taxon>
        <taxon>Pirellulales</taxon>
        <taxon>Lacipirellulaceae</taxon>
        <taxon>Pirellulimonas</taxon>
    </lineage>
</organism>
<feature type="domain" description="CD-NTase-associated protein 16 NUDIX" evidence="1">
    <location>
        <begin position="46"/>
        <end position="227"/>
    </location>
</feature>
<evidence type="ECO:0000259" key="1">
    <source>
        <dbReference type="Pfam" id="PF18167"/>
    </source>
</evidence>
<gene>
    <name evidence="2" type="ORF">Pla175_27590</name>
</gene>
<dbReference type="AlphaFoldDB" id="A0A518DD36"/>
<sequence length="256" mass="28345">MLGYVAGKLFEIAGKAAVDSGIDEIVTNRRWLSHAIGARTLWANRSIRVSIAEILRLKSGQKYVLVQNARQSERVTPIGGVIRCFPSGLAHLQDKLQYVPEVSGGDRQFDLRGFVIGKRFPAFLSWLYSEQGRERQALSREIVEELKEVGDHGIADAVTRPEYRLVRMVHEGPVPVKGVEYWQYRLFYVYELEKEHAESKGLADAIVAAANKSKGLVLVSNGEIQKGRAKNGKLVGDSSGYLFGSTAAGAKPTPYR</sequence>
<name>A0A518DD36_9BACT</name>
<dbReference type="OrthoDB" id="4195664at2"/>
<dbReference type="Pfam" id="PF18167">
    <property type="entry name" value="Sa_NUDIX"/>
    <property type="match status" value="1"/>
</dbReference>
<dbReference type="EMBL" id="CP036291">
    <property type="protein sequence ID" value="QDU89370.1"/>
    <property type="molecule type" value="Genomic_DNA"/>
</dbReference>
<dbReference type="InterPro" id="IPR040829">
    <property type="entry name" value="Cap16_NUDIX"/>
</dbReference>
<dbReference type="KEGG" id="pnd:Pla175_27590"/>
<proteinExistence type="predicted"/>
<accession>A0A518DD36</accession>
<keyword evidence="3" id="KW-1185">Reference proteome</keyword>
<evidence type="ECO:0000313" key="3">
    <source>
        <dbReference type="Proteomes" id="UP000317429"/>
    </source>
</evidence>
<protein>
    <recommendedName>
        <fullName evidence="1">CD-NTase-associated protein 16 NUDIX domain-containing protein</fullName>
    </recommendedName>
</protein>
<evidence type="ECO:0000313" key="2">
    <source>
        <dbReference type="EMBL" id="QDU89370.1"/>
    </source>
</evidence>
<reference evidence="2 3" key="1">
    <citation type="submission" date="2019-02" db="EMBL/GenBank/DDBJ databases">
        <title>Deep-cultivation of Planctomycetes and their phenomic and genomic characterization uncovers novel biology.</title>
        <authorList>
            <person name="Wiegand S."/>
            <person name="Jogler M."/>
            <person name="Boedeker C."/>
            <person name="Pinto D."/>
            <person name="Vollmers J."/>
            <person name="Rivas-Marin E."/>
            <person name="Kohn T."/>
            <person name="Peeters S.H."/>
            <person name="Heuer A."/>
            <person name="Rast P."/>
            <person name="Oberbeckmann S."/>
            <person name="Bunk B."/>
            <person name="Jeske O."/>
            <person name="Meyerdierks A."/>
            <person name="Storesund J.E."/>
            <person name="Kallscheuer N."/>
            <person name="Luecker S."/>
            <person name="Lage O.M."/>
            <person name="Pohl T."/>
            <person name="Merkel B.J."/>
            <person name="Hornburger P."/>
            <person name="Mueller R.-W."/>
            <person name="Bruemmer F."/>
            <person name="Labrenz M."/>
            <person name="Spormann A.M."/>
            <person name="Op den Camp H."/>
            <person name="Overmann J."/>
            <person name="Amann R."/>
            <person name="Jetten M.S.M."/>
            <person name="Mascher T."/>
            <person name="Medema M.H."/>
            <person name="Devos D.P."/>
            <person name="Kaster A.-K."/>
            <person name="Ovreas L."/>
            <person name="Rohde M."/>
            <person name="Galperin M.Y."/>
            <person name="Jogler C."/>
        </authorList>
    </citation>
    <scope>NUCLEOTIDE SEQUENCE [LARGE SCALE GENOMIC DNA]</scope>
    <source>
        <strain evidence="2 3">Pla175</strain>
    </source>
</reference>
<dbReference type="RefSeq" id="WP_145285760.1">
    <property type="nucleotide sequence ID" value="NZ_CP036291.1"/>
</dbReference>